<reference evidence="1 2" key="1">
    <citation type="submission" date="2019-02" db="EMBL/GenBank/DDBJ databases">
        <title>Deep-cultivation of Planctomycetes and their phenomic and genomic characterization uncovers novel biology.</title>
        <authorList>
            <person name="Wiegand S."/>
            <person name="Jogler M."/>
            <person name="Boedeker C."/>
            <person name="Pinto D."/>
            <person name="Vollmers J."/>
            <person name="Rivas-Marin E."/>
            <person name="Kohn T."/>
            <person name="Peeters S.H."/>
            <person name="Heuer A."/>
            <person name="Rast P."/>
            <person name="Oberbeckmann S."/>
            <person name="Bunk B."/>
            <person name="Jeske O."/>
            <person name="Meyerdierks A."/>
            <person name="Storesund J.E."/>
            <person name="Kallscheuer N."/>
            <person name="Luecker S."/>
            <person name="Lage O.M."/>
            <person name="Pohl T."/>
            <person name="Merkel B.J."/>
            <person name="Hornburger P."/>
            <person name="Mueller R.-W."/>
            <person name="Bruemmer F."/>
            <person name="Labrenz M."/>
            <person name="Spormann A.M."/>
            <person name="Op Den Camp H."/>
            <person name="Overmann J."/>
            <person name="Amann R."/>
            <person name="Jetten M.S.M."/>
            <person name="Mascher T."/>
            <person name="Medema M.H."/>
            <person name="Devos D.P."/>
            <person name="Kaster A.-K."/>
            <person name="Ovreas L."/>
            <person name="Rohde M."/>
            <person name="Galperin M.Y."/>
            <person name="Jogler C."/>
        </authorList>
    </citation>
    <scope>NUCLEOTIDE SEQUENCE [LARGE SCALE GENOMIC DNA]</scope>
    <source>
        <strain evidence="1 2">Pla108</strain>
    </source>
</reference>
<dbReference type="InterPro" id="IPR002105">
    <property type="entry name" value="Dockerin_1_rpt"/>
</dbReference>
<dbReference type="Gene3D" id="1.10.1330.10">
    <property type="entry name" value="Dockerin domain"/>
    <property type="match status" value="2"/>
</dbReference>
<comment type="caution">
    <text evidence="1">The sequence shown here is derived from an EMBL/GenBank/DDBJ whole genome shotgun (WGS) entry which is preliminary data.</text>
</comment>
<gene>
    <name evidence="1" type="ORF">Pla108_40560</name>
</gene>
<dbReference type="Pfam" id="PF00404">
    <property type="entry name" value="Dockerin_1"/>
    <property type="match status" value="1"/>
</dbReference>
<organism evidence="1 2">
    <name type="scientific">Botrimarina colliarenosi</name>
    <dbReference type="NCBI Taxonomy" id="2528001"/>
    <lineage>
        <taxon>Bacteria</taxon>
        <taxon>Pseudomonadati</taxon>
        <taxon>Planctomycetota</taxon>
        <taxon>Planctomycetia</taxon>
        <taxon>Pirellulales</taxon>
        <taxon>Lacipirellulaceae</taxon>
        <taxon>Botrimarina</taxon>
    </lineage>
</organism>
<dbReference type="EMBL" id="SJPR01000009">
    <property type="protein sequence ID" value="TWT92916.1"/>
    <property type="molecule type" value="Genomic_DNA"/>
</dbReference>
<dbReference type="GO" id="GO:0000272">
    <property type="term" value="P:polysaccharide catabolic process"/>
    <property type="evidence" value="ECO:0007669"/>
    <property type="project" value="InterPro"/>
</dbReference>
<dbReference type="RefSeq" id="WP_146446728.1">
    <property type="nucleotide sequence ID" value="NZ_SJPR01000009.1"/>
</dbReference>
<evidence type="ECO:0000313" key="1">
    <source>
        <dbReference type="EMBL" id="TWT92916.1"/>
    </source>
</evidence>
<dbReference type="OrthoDB" id="240695at2"/>
<dbReference type="SUPFAM" id="SSF63446">
    <property type="entry name" value="Type I dockerin domain"/>
    <property type="match status" value="2"/>
</dbReference>
<evidence type="ECO:0000313" key="2">
    <source>
        <dbReference type="Proteomes" id="UP000317421"/>
    </source>
</evidence>
<dbReference type="Proteomes" id="UP000317421">
    <property type="component" value="Unassembled WGS sequence"/>
</dbReference>
<dbReference type="InterPro" id="IPR018247">
    <property type="entry name" value="EF_Hand_1_Ca_BS"/>
</dbReference>
<sequence>MLVEVRDAAGNDIPVIVRYTGNGGQPLGLADYNANGIVDSTDWANVRSGLISDVSALQPIQAYLAGDLNSDGRVDSTDFRQFKTLYESDNGLGSFAALLAVPEPTSACLVLAGIVVLGSRRSLGRCLAALLLGVCCFGVTSQEASAINLFSDTFDRPDSRNIDAVLSGISNGAGSALPVDGVYSTPHIDPANDPGPLDADATNGGGTQILANQLQLAVGAGTSNAYVNHNFTNGSILADGGFRVSVQVAGFAGTGTGQGGAFAIGMSQAEANASGDSVNGAANDAKMTNVFNDPAFFANNAVSDFWFGIRGNSTLAWGAGAVAPGTSGYRTAAVGAKTGTLSATFATTGFAQGDSVAYEVFFDGASQGFGAFKWSEDMSNYIGLDSRDGTAVQFDNFVVESVTNAAINPLRLQVNTATGVASIAGGDVANSLDFYEVQSAGSGLVVGVFDGLGGAAGFPVGNGTGNGWELNGVQSSSLLSESYLQDASTFAAGGAAVSLGAVYNTSLNTRDLEFYYESPTGERLQGYVEYLSGVLPDFNNDGVVNAADYTVWRDNDGVASGATFAQGDANGDGAVNGADYSIWSSNYGAISTATAAGVPEPASLASLLVGLLALFPRRQLCPVRAR</sequence>
<dbReference type="AlphaFoldDB" id="A0A5C6A0I1"/>
<proteinExistence type="predicted"/>
<dbReference type="PROSITE" id="PS00018">
    <property type="entry name" value="EF_HAND_1"/>
    <property type="match status" value="1"/>
</dbReference>
<dbReference type="InterPro" id="IPR036439">
    <property type="entry name" value="Dockerin_dom_sf"/>
</dbReference>
<protein>
    <submittedName>
        <fullName evidence="1">Dockerin type I repeat protein</fullName>
    </submittedName>
</protein>
<name>A0A5C6A0I1_9BACT</name>
<dbReference type="GO" id="GO:0004553">
    <property type="term" value="F:hydrolase activity, hydrolyzing O-glycosyl compounds"/>
    <property type="evidence" value="ECO:0007669"/>
    <property type="project" value="InterPro"/>
</dbReference>
<keyword evidence="2" id="KW-1185">Reference proteome</keyword>
<accession>A0A5C6A0I1</accession>